<dbReference type="PRINTS" id="PR00455">
    <property type="entry name" value="HTHTETR"/>
</dbReference>
<name>A0A076PSF4_COMTE</name>
<evidence type="ECO:0000256" key="2">
    <source>
        <dbReference type="ARBA" id="ARBA00023125"/>
    </source>
</evidence>
<evidence type="ECO:0000256" key="1">
    <source>
        <dbReference type="ARBA" id="ARBA00023054"/>
    </source>
</evidence>
<dbReference type="EMBL" id="CP006704">
    <property type="protein sequence ID" value="AIJ46287.1"/>
    <property type="molecule type" value="Genomic_DNA"/>
</dbReference>
<dbReference type="InterPro" id="IPR001647">
    <property type="entry name" value="HTH_TetR"/>
</dbReference>
<keyword evidence="1" id="KW-0175">Coiled coil</keyword>
<dbReference type="HOGENOM" id="CLU_069356_12_4_4"/>
<dbReference type="Pfam" id="PF17932">
    <property type="entry name" value="TetR_C_24"/>
    <property type="match status" value="1"/>
</dbReference>
<dbReference type="GO" id="GO:0003700">
    <property type="term" value="F:DNA-binding transcription factor activity"/>
    <property type="evidence" value="ECO:0007669"/>
    <property type="project" value="TreeGrafter"/>
</dbReference>
<dbReference type="InterPro" id="IPR050109">
    <property type="entry name" value="HTH-type_TetR-like_transc_reg"/>
</dbReference>
<evidence type="ECO:0000313" key="7">
    <source>
        <dbReference type="Proteomes" id="UP000028782"/>
    </source>
</evidence>
<dbReference type="InterPro" id="IPR041490">
    <property type="entry name" value="KstR2_TetR_C"/>
</dbReference>
<accession>A0A076PSF4</accession>
<evidence type="ECO:0000313" key="6">
    <source>
        <dbReference type="EMBL" id="AIJ46287.1"/>
    </source>
</evidence>
<feature type="domain" description="HTH tetR-type" evidence="5">
    <location>
        <begin position="32"/>
        <end position="92"/>
    </location>
</feature>
<evidence type="ECO:0000256" key="4">
    <source>
        <dbReference type="SAM" id="MobiDB-lite"/>
    </source>
</evidence>
<dbReference type="Pfam" id="PF00440">
    <property type="entry name" value="TetR_N"/>
    <property type="match status" value="1"/>
</dbReference>
<evidence type="ECO:0000256" key="3">
    <source>
        <dbReference type="PROSITE-ProRule" id="PRU00335"/>
    </source>
</evidence>
<reference evidence="6 7" key="1">
    <citation type="journal article" date="2014" name="Genome Announc.">
        <title>Complete Genome Sequence of Polychlorinated Biphenyl Degrader Comamonas testosteroni TK102 (NBRC 109938).</title>
        <authorList>
            <person name="Fukuda K."/>
            <person name="Hosoyama A."/>
            <person name="Tsuchikane K."/>
            <person name="Ohji S."/>
            <person name="Yamazoe A."/>
            <person name="Fujita N."/>
            <person name="Shintani M."/>
            <person name="Kimbara K."/>
        </authorList>
    </citation>
    <scope>NUCLEOTIDE SEQUENCE [LARGE SCALE GENOMIC DNA]</scope>
    <source>
        <strain evidence="6">TK102</strain>
    </source>
</reference>
<evidence type="ECO:0000259" key="5">
    <source>
        <dbReference type="PROSITE" id="PS50977"/>
    </source>
</evidence>
<dbReference type="PANTHER" id="PTHR30055:SF183">
    <property type="entry name" value="NUCLEOID OCCLUSION FACTOR SLMA"/>
    <property type="match status" value="1"/>
</dbReference>
<protein>
    <submittedName>
        <fullName evidence="6">TetR family transcriptional regulator</fullName>
    </submittedName>
</protein>
<dbReference type="InterPro" id="IPR036271">
    <property type="entry name" value="Tet_transcr_reg_TetR-rel_C_sf"/>
</dbReference>
<dbReference type="SUPFAM" id="SSF46689">
    <property type="entry name" value="Homeodomain-like"/>
    <property type="match status" value="1"/>
</dbReference>
<feature type="compositionally biased region" description="Basic and acidic residues" evidence="4">
    <location>
        <begin position="24"/>
        <end position="36"/>
    </location>
</feature>
<dbReference type="PROSITE" id="PS50977">
    <property type="entry name" value="HTH_TETR_2"/>
    <property type="match status" value="1"/>
</dbReference>
<dbReference type="AlphaFoldDB" id="A0A076PSF4"/>
<dbReference type="PANTHER" id="PTHR30055">
    <property type="entry name" value="HTH-TYPE TRANSCRIPTIONAL REGULATOR RUTR"/>
    <property type="match status" value="1"/>
</dbReference>
<dbReference type="Gene3D" id="1.10.357.10">
    <property type="entry name" value="Tetracycline Repressor, domain 2"/>
    <property type="match status" value="1"/>
</dbReference>
<dbReference type="GO" id="GO:0000976">
    <property type="term" value="F:transcription cis-regulatory region binding"/>
    <property type="evidence" value="ECO:0007669"/>
    <property type="project" value="TreeGrafter"/>
</dbReference>
<feature type="region of interest" description="Disordered" evidence="4">
    <location>
        <begin position="13"/>
        <end position="36"/>
    </location>
</feature>
<dbReference type="KEGG" id="ctes:O987_10830"/>
<dbReference type="InterPro" id="IPR009057">
    <property type="entry name" value="Homeodomain-like_sf"/>
</dbReference>
<feature type="DNA-binding region" description="H-T-H motif" evidence="3">
    <location>
        <begin position="55"/>
        <end position="74"/>
    </location>
</feature>
<organism evidence="6 7">
    <name type="scientific">Comamonas testosteroni TK102</name>
    <dbReference type="NCBI Taxonomy" id="1392005"/>
    <lineage>
        <taxon>Bacteria</taxon>
        <taxon>Pseudomonadati</taxon>
        <taxon>Pseudomonadota</taxon>
        <taxon>Betaproteobacteria</taxon>
        <taxon>Burkholderiales</taxon>
        <taxon>Comamonadaceae</taxon>
        <taxon>Comamonas</taxon>
    </lineage>
</organism>
<gene>
    <name evidence="6" type="ORF">O987_10830</name>
</gene>
<keyword evidence="2 3" id="KW-0238">DNA-binding</keyword>
<dbReference type="Proteomes" id="UP000028782">
    <property type="component" value="Chromosome"/>
</dbReference>
<proteinExistence type="predicted"/>
<sequence>MLHLMQAVHEEIPIVKRGRGRPPKSTEERNESTRRSELVRVAARQFRLRGFHGSSTRDIAAAAGMQPGSIFYFFESKEAMLHAVMQDGMAQAAESQNAALQALGARANGVERLRALVRNHLQIMVGSESDFIPVMLYEWRLLSDAQRMEVSAQKDAYEAQWMPVLQALHRTGKLKARPEIARLLIFGALNWTAQWFSEGGSLSLDALTDQSLALFIGES</sequence>
<dbReference type="SUPFAM" id="SSF48498">
    <property type="entry name" value="Tetracyclin repressor-like, C-terminal domain"/>
    <property type="match status" value="1"/>
</dbReference>